<evidence type="ECO:0000313" key="3">
    <source>
        <dbReference type="Proteomes" id="UP001254813"/>
    </source>
</evidence>
<dbReference type="PANTHER" id="PTHR42951">
    <property type="entry name" value="METALLO-BETA-LACTAMASE DOMAIN-CONTAINING"/>
    <property type="match status" value="1"/>
</dbReference>
<dbReference type="InterPro" id="IPR036866">
    <property type="entry name" value="RibonucZ/Hydroxyglut_hydro"/>
</dbReference>
<sequence length="304" mass="33621">MAIGDVSAVPGAADLYYVDTGMYDTERYGSVYILDAERPAFVDTGIGTNREFLLDALDELDIAREDVAYVLPTHVHLDHAGGAGYLAKACPNATVLTHEIGVPHLVDPERLVEGTKAAVGRQWEYYVEPKPVPEDRVEPLSDGDEIDLGDRTLSVIEAPGHAPHQTMFLDSADDVLFTGDAAGIYVPQKGEVRQTSPPSQFDLEKCLADVRTIENIEPAVLCFGHFGPADYDEALMESYKRTLVEWVEAIRQKREELGDDDAVVEHFAEHTQMAEVWGDRKASEEEKLNARGVLGYLDYQAKQK</sequence>
<dbReference type="InterPro" id="IPR001279">
    <property type="entry name" value="Metallo-B-lactamas"/>
</dbReference>
<name>A0ABU2FZL6_9EURY</name>
<proteinExistence type="predicted"/>
<dbReference type="InterPro" id="IPR037482">
    <property type="entry name" value="ST1585_MBL-fold"/>
</dbReference>
<dbReference type="PANTHER" id="PTHR42951:SF4">
    <property type="entry name" value="ACYL-COENZYME A THIOESTERASE MBLAC2"/>
    <property type="match status" value="1"/>
</dbReference>
<dbReference type="Proteomes" id="UP001254813">
    <property type="component" value="Unassembled WGS sequence"/>
</dbReference>
<dbReference type="Pfam" id="PF00753">
    <property type="entry name" value="Lactamase_B"/>
    <property type="match status" value="1"/>
</dbReference>
<organism evidence="2 3">
    <name type="scientific">Halogeometricum luteum</name>
    <dbReference type="NCBI Taxonomy" id="2950537"/>
    <lineage>
        <taxon>Archaea</taxon>
        <taxon>Methanobacteriati</taxon>
        <taxon>Methanobacteriota</taxon>
        <taxon>Stenosarchaea group</taxon>
        <taxon>Halobacteria</taxon>
        <taxon>Halobacteriales</taxon>
        <taxon>Haloferacaceae</taxon>
        <taxon>Halogeometricum</taxon>
    </lineage>
</organism>
<gene>
    <name evidence="2" type="ORF">NDI79_07360</name>
</gene>
<comment type="caution">
    <text evidence="2">The sequence shown here is derived from an EMBL/GenBank/DDBJ whole genome shotgun (WGS) entry which is preliminary data.</text>
</comment>
<dbReference type="EMBL" id="JAMQOQ010000002">
    <property type="protein sequence ID" value="MDS0293986.1"/>
    <property type="molecule type" value="Genomic_DNA"/>
</dbReference>
<dbReference type="RefSeq" id="WP_310927839.1">
    <property type="nucleotide sequence ID" value="NZ_JAMQOQ010000002.1"/>
</dbReference>
<accession>A0ABU2FZL6</accession>
<dbReference type="SMART" id="SM00849">
    <property type="entry name" value="Lactamase_B"/>
    <property type="match status" value="1"/>
</dbReference>
<keyword evidence="3" id="KW-1185">Reference proteome</keyword>
<evidence type="ECO:0000313" key="2">
    <source>
        <dbReference type="EMBL" id="MDS0293986.1"/>
    </source>
</evidence>
<reference evidence="2 3" key="1">
    <citation type="submission" date="2022-06" db="EMBL/GenBank/DDBJ databases">
        <title>Halogeometricum sp. a new haloarchaeum isolate from saline soil.</title>
        <authorList>
            <person name="Strakova D."/>
            <person name="Galisteo C."/>
            <person name="Sanchez-Porro C."/>
            <person name="Ventosa A."/>
        </authorList>
    </citation>
    <scope>NUCLEOTIDE SEQUENCE [LARGE SCALE GENOMIC DNA]</scope>
    <source>
        <strain evidence="3">S3BR25-2</strain>
    </source>
</reference>
<dbReference type="SUPFAM" id="SSF56281">
    <property type="entry name" value="Metallo-hydrolase/oxidoreductase"/>
    <property type="match status" value="1"/>
</dbReference>
<feature type="domain" description="Metallo-beta-lactamase" evidence="1">
    <location>
        <begin position="17"/>
        <end position="225"/>
    </location>
</feature>
<dbReference type="InterPro" id="IPR050855">
    <property type="entry name" value="NDM-1-like"/>
</dbReference>
<protein>
    <submittedName>
        <fullName evidence="2">MBL fold metallo-hydrolase</fullName>
    </submittedName>
</protein>
<dbReference type="CDD" id="cd07726">
    <property type="entry name" value="ST1585-like_MBL-fold"/>
    <property type="match status" value="1"/>
</dbReference>
<dbReference type="Gene3D" id="3.60.15.10">
    <property type="entry name" value="Ribonuclease Z/Hydroxyacylglutathione hydrolase-like"/>
    <property type="match status" value="1"/>
</dbReference>
<evidence type="ECO:0000259" key="1">
    <source>
        <dbReference type="SMART" id="SM00849"/>
    </source>
</evidence>